<proteinExistence type="predicted"/>
<gene>
    <name evidence="3" type="ORF">GCM10010305_30850</name>
</gene>
<dbReference type="Proteomes" id="UP000644020">
    <property type="component" value="Unassembled WGS sequence"/>
</dbReference>
<dbReference type="InterPro" id="IPR056726">
    <property type="entry name" value="DUF7824"/>
</dbReference>
<accession>A0A918WAC9</accession>
<evidence type="ECO:0000313" key="4">
    <source>
        <dbReference type="Proteomes" id="UP000644020"/>
    </source>
</evidence>
<feature type="domain" description="DUF7825" evidence="2">
    <location>
        <begin position="701"/>
        <end position="810"/>
    </location>
</feature>
<evidence type="ECO:0008006" key="5">
    <source>
        <dbReference type="Google" id="ProtNLM"/>
    </source>
</evidence>
<feature type="domain" description="DUF7824" evidence="1">
    <location>
        <begin position="449"/>
        <end position="614"/>
    </location>
</feature>
<evidence type="ECO:0000259" key="2">
    <source>
        <dbReference type="Pfam" id="PF25149"/>
    </source>
</evidence>
<evidence type="ECO:0000313" key="3">
    <source>
        <dbReference type="EMBL" id="GHA84934.1"/>
    </source>
</evidence>
<dbReference type="Pfam" id="PF25149">
    <property type="entry name" value="DUF7825"/>
    <property type="match status" value="1"/>
</dbReference>
<keyword evidence="4" id="KW-1185">Reference proteome</keyword>
<dbReference type="Pfam" id="PF25148">
    <property type="entry name" value="DUF7824"/>
    <property type="match status" value="1"/>
</dbReference>
<evidence type="ECO:0000259" key="1">
    <source>
        <dbReference type="Pfam" id="PF25148"/>
    </source>
</evidence>
<protein>
    <recommendedName>
        <fullName evidence="5">Secreted protein</fullName>
    </recommendedName>
</protein>
<reference evidence="3" key="1">
    <citation type="journal article" date="2014" name="Int. J. Syst. Evol. Microbiol.">
        <title>Complete genome sequence of Corynebacterium casei LMG S-19264T (=DSM 44701T), isolated from a smear-ripened cheese.</title>
        <authorList>
            <consortium name="US DOE Joint Genome Institute (JGI-PGF)"/>
            <person name="Walter F."/>
            <person name="Albersmeier A."/>
            <person name="Kalinowski J."/>
            <person name="Ruckert C."/>
        </authorList>
    </citation>
    <scope>NUCLEOTIDE SEQUENCE</scope>
    <source>
        <strain evidence="3">JCM 4518</strain>
    </source>
</reference>
<dbReference type="AlphaFoldDB" id="A0A918WAC9"/>
<organism evidence="3 4">
    <name type="scientific">Streptomyces termitum</name>
    <dbReference type="NCBI Taxonomy" id="67368"/>
    <lineage>
        <taxon>Bacteria</taxon>
        <taxon>Bacillati</taxon>
        <taxon>Actinomycetota</taxon>
        <taxon>Actinomycetes</taxon>
        <taxon>Kitasatosporales</taxon>
        <taxon>Streptomycetaceae</taxon>
        <taxon>Streptomyces</taxon>
    </lineage>
</organism>
<reference evidence="3" key="2">
    <citation type="submission" date="2020-09" db="EMBL/GenBank/DDBJ databases">
        <authorList>
            <person name="Sun Q."/>
            <person name="Ohkuma M."/>
        </authorList>
    </citation>
    <scope>NUCLEOTIDE SEQUENCE</scope>
    <source>
        <strain evidence="3">JCM 4518</strain>
    </source>
</reference>
<dbReference type="InterPro" id="IPR056727">
    <property type="entry name" value="DUF7825"/>
</dbReference>
<dbReference type="EMBL" id="BMUL01000007">
    <property type="protein sequence ID" value="GHA84934.1"/>
    <property type="molecule type" value="Genomic_DNA"/>
</dbReference>
<name>A0A918WAC9_9ACTN</name>
<sequence length="902" mass="97599">MGAGVMVRTAGMDDGSGVDALLKAVREGRADKVPGLLAPMGAKARKDALIQLKTLRSEVRSWDWKRWTEATRVRRALYVAGAGCHTSSASAAVWLGGRDLLSWRTEDGFLALRVLADRDAAWRADVAHRLAAKPTTAEESYGLIRGLVEGSGATVPATDGYVLGWTRAVTDDKLLERLREDPQTPVLVSHALSMQQTPERLAWTSEADSSTHWTAALATLAGEGVLDRGELVDLCVSRLLRGGRQRDLRFPLGLLQLVPPNAEERKDRVADWVGMTADGTSPVAGYAQKILTGLALERSLPSGAFAEMTAGVLFRTEKKLLRAQLSLVDKVLAKEPKQAAEMLPVVADAFGHDDSEVQERALRVVARHLKAVDERVRRDLADAASLLGPAHRSAAEAVFGGALGAPDLPPYEEVLPPVPEPQFMPGPVGTLEELMEDLLVQQRRPGSPMEFERAMDGLVRHAHGAKEEVSSQVREAFSDAYWQDTNAFSRRHDFDYFQHGPRGLDAVLAALVGKVKQKRIETGLGQPVPMTACVHGAMETTRDVRIWEIAHLIGGGTLPLLLSTPTRHTGGIDPLELVERLRVYADAGVEPAPVDLGYALLRVRRHDPSAEGAAAEAEALGSEAGTRLASWLRSGAPFEATVRFHPRSEEGGKRWYLVDRILVEMAKRPDLRKDFPKVFHWLGGGLMPNARRCYHWDQVPDHWATLLPSDRELLASCLLSSMASAVDGDTARDVTGPLTLLAEGEGPVGRAVALVLAFGLGCRDADDRLRAVDALLVLASRGDLDVHQVGRDLAWLLAERSMKPNRLADAARTAAATGAYGTVWTMLSTALPVLLEAEKPMRGLGELLAVAADCAEKCGATGELPGLDRHASARGTSQLVAQAKRLRNALRQGIDQGKTEMP</sequence>
<comment type="caution">
    <text evidence="3">The sequence shown here is derived from an EMBL/GenBank/DDBJ whole genome shotgun (WGS) entry which is preliminary data.</text>
</comment>